<accession>A0A5C5GDY5</accession>
<evidence type="ECO:0000313" key="2">
    <source>
        <dbReference type="Proteomes" id="UP000314011"/>
    </source>
</evidence>
<gene>
    <name evidence="1" type="ORF">FHY64_06500</name>
</gene>
<dbReference type="NCBIfam" id="NF047331">
    <property type="entry name" value="phage_HTJ"/>
    <property type="match status" value="1"/>
</dbReference>
<organism evidence="1 2">
    <name type="scientific">Pelagovum pacificum</name>
    <dbReference type="NCBI Taxonomy" id="2588711"/>
    <lineage>
        <taxon>Bacteria</taxon>
        <taxon>Pseudomonadati</taxon>
        <taxon>Pseudomonadota</taxon>
        <taxon>Alphaproteobacteria</taxon>
        <taxon>Rhodobacterales</taxon>
        <taxon>Paracoccaceae</taxon>
        <taxon>Pelagovum</taxon>
    </lineage>
</organism>
<dbReference type="EMBL" id="VFFF01000001">
    <property type="protein sequence ID" value="TNY32923.1"/>
    <property type="molecule type" value="Genomic_DNA"/>
</dbReference>
<keyword evidence="2" id="KW-1185">Reference proteome</keyword>
<name>A0A5C5GDY5_9RHOB</name>
<dbReference type="Proteomes" id="UP000314011">
    <property type="component" value="Unassembled WGS sequence"/>
</dbReference>
<sequence>MSSFSQAQLDALNAAIAIGATRVTVDGNTTEYRSLDEMFRVRAKMQQELADAASARPTHIQPRFERPL</sequence>
<dbReference type="RefSeq" id="WP_140193606.1">
    <property type="nucleotide sequence ID" value="NZ_CP065915.1"/>
</dbReference>
<comment type="caution">
    <text evidence="1">The sequence shown here is derived from an EMBL/GenBank/DDBJ whole genome shotgun (WGS) entry which is preliminary data.</text>
</comment>
<evidence type="ECO:0000313" key="1">
    <source>
        <dbReference type="EMBL" id="TNY32923.1"/>
    </source>
</evidence>
<proteinExistence type="predicted"/>
<reference evidence="1 2" key="1">
    <citation type="submission" date="2019-06" db="EMBL/GenBank/DDBJ databases">
        <title>Genome of new Rhodobacteraceae sp. SM1903.</title>
        <authorList>
            <person name="Ren X."/>
        </authorList>
    </citation>
    <scope>NUCLEOTIDE SEQUENCE [LARGE SCALE GENOMIC DNA]</scope>
    <source>
        <strain evidence="1 2">SM1903</strain>
    </source>
</reference>
<dbReference type="OrthoDB" id="7581025at2"/>
<protein>
    <submittedName>
        <fullName evidence="1">Uncharacterized protein</fullName>
    </submittedName>
</protein>
<dbReference type="AlphaFoldDB" id="A0A5C5GDY5"/>